<organism evidence="1 2">
    <name type="scientific">Smittium culicis</name>
    <dbReference type="NCBI Taxonomy" id="133412"/>
    <lineage>
        <taxon>Eukaryota</taxon>
        <taxon>Fungi</taxon>
        <taxon>Fungi incertae sedis</taxon>
        <taxon>Zoopagomycota</taxon>
        <taxon>Kickxellomycotina</taxon>
        <taxon>Harpellomycetes</taxon>
        <taxon>Harpellales</taxon>
        <taxon>Legeriomycetaceae</taxon>
        <taxon>Smittium</taxon>
    </lineage>
</organism>
<gene>
    <name evidence="1" type="ORF">AYI69_g1938</name>
</gene>
<name>A0A1R1YNU5_9FUNG</name>
<dbReference type="Proteomes" id="UP000187429">
    <property type="component" value="Unassembled WGS sequence"/>
</dbReference>
<evidence type="ECO:0000313" key="2">
    <source>
        <dbReference type="Proteomes" id="UP000187429"/>
    </source>
</evidence>
<protein>
    <submittedName>
        <fullName evidence="1">Uncharacterized protein</fullName>
    </submittedName>
</protein>
<comment type="caution">
    <text evidence="1">The sequence shown here is derived from an EMBL/GenBank/DDBJ whole genome shotgun (WGS) entry which is preliminary data.</text>
</comment>
<sequence>MFNVRLFEDPTDGHIKKNLHIQIFCTHAIVSPHLPTTL</sequence>
<feature type="non-terminal residue" evidence="1">
    <location>
        <position position="38"/>
    </location>
</feature>
<keyword evidence="2" id="KW-1185">Reference proteome</keyword>
<dbReference type="EMBL" id="LSSM01000541">
    <property type="protein sequence ID" value="OMJ28582.1"/>
    <property type="molecule type" value="Genomic_DNA"/>
</dbReference>
<accession>A0A1R1YNU5</accession>
<evidence type="ECO:0000313" key="1">
    <source>
        <dbReference type="EMBL" id="OMJ28582.1"/>
    </source>
</evidence>
<proteinExistence type="predicted"/>
<dbReference type="AlphaFoldDB" id="A0A1R1YNU5"/>
<reference evidence="2" key="1">
    <citation type="submission" date="2017-01" db="EMBL/GenBank/DDBJ databases">
        <authorList>
            <person name="Wang Y."/>
            <person name="White M."/>
            <person name="Kvist S."/>
            <person name="Moncalvo J.-M."/>
        </authorList>
    </citation>
    <scope>NUCLEOTIDE SEQUENCE [LARGE SCALE GENOMIC DNA]</scope>
    <source>
        <strain evidence="2">ID-206-W2</strain>
    </source>
</reference>